<organism evidence="6 7">
    <name type="scientific">Trichomalopsis sarcophagae</name>
    <dbReference type="NCBI Taxonomy" id="543379"/>
    <lineage>
        <taxon>Eukaryota</taxon>
        <taxon>Metazoa</taxon>
        <taxon>Ecdysozoa</taxon>
        <taxon>Arthropoda</taxon>
        <taxon>Hexapoda</taxon>
        <taxon>Insecta</taxon>
        <taxon>Pterygota</taxon>
        <taxon>Neoptera</taxon>
        <taxon>Endopterygota</taxon>
        <taxon>Hymenoptera</taxon>
        <taxon>Apocrita</taxon>
        <taxon>Proctotrupomorpha</taxon>
        <taxon>Chalcidoidea</taxon>
        <taxon>Pteromalidae</taxon>
        <taxon>Pteromalinae</taxon>
        <taxon>Trichomalopsis</taxon>
    </lineage>
</organism>
<accession>A0A232F7Q8</accession>
<dbReference type="InterPro" id="IPR001283">
    <property type="entry name" value="CRISP-related"/>
</dbReference>
<keyword evidence="4" id="KW-0732">Signal</keyword>
<comment type="subcellular location">
    <subcellularLocation>
        <location evidence="1">Secreted</location>
    </subcellularLocation>
</comment>
<evidence type="ECO:0000313" key="7">
    <source>
        <dbReference type="Proteomes" id="UP000215335"/>
    </source>
</evidence>
<gene>
    <name evidence="6" type="ORF">TSAR_008827</name>
</gene>
<dbReference type="PRINTS" id="PR00837">
    <property type="entry name" value="V5TPXLIKE"/>
</dbReference>
<dbReference type="STRING" id="543379.A0A232F7Q8"/>
<dbReference type="Pfam" id="PF00188">
    <property type="entry name" value="CAP"/>
    <property type="match status" value="1"/>
</dbReference>
<dbReference type="SMART" id="SM00198">
    <property type="entry name" value="SCP"/>
    <property type="match status" value="1"/>
</dbReference>
<evidence type="ECO:0000256" key="1">
    <source>
        <dbReference type="ARBA" id="ARBA00004613"/>
    </source>
</evidence>
<evidence type="ECO:0000256" key="3">
    <source>
        <dbReference type="ARBA" id="ARBA00023157"/>
    </source>
</evidence>
<dbReference type="GO" id="GO:0005576">
    <property type="term" value="C:extracellular region"/>
    <property type="evidence" value="ECO:0007669"/>
    <property type="project" value="UniProtKB-SubCell"/>
</dbReference>
<evidence type="ECO:0000313" key="6">
    <source>
        <dbReference type="EMBL" id="OXU26884.1"/>
    </source>
</evidence>
<dbReference type="InterPro" id="IPR002413">
    <property type="entry name" value="V5_allergen-like"/>
</dbReference>
<feature type="signal peptide" evidence="4">
    <location>
        <begin position="1"/>
        <end position="27"/>
    </location>
</feature>
<dbReference type="Gene3D" id="3.40.33.10">
    <property type="entry name" value="CAP"/>
    <property type="match status" value="1"/>
</dbReference>
<name>A0A232F7Q8_9HYME</name>
<reference evidence="6 7" key="1">
    <citation type="journal article" date="2017" name="Curr. Biol.">
        <title>The Evolution of Venom by Co-option of Single-Copy Genes.</title>
        <authorList>
            <person name="Martinson E.O."/>
            <person name="Mrinalini"/>
            <person name="Kelkar Y.D."/>
            <person name="Chang C.H."/>
            <person name="Werren J.H."/>
        </authorList>
    </citation>
    <scope>NUCLEOTIDE SEQUENCE [LARGE SCALE GENOMIC DNA]</scope>
    <source>
        <strain evidence="6 7">Alberta</strain>
        <tissue evidence="6">Whole body</tissue>
    </source>
</reference>
<dbReference type="CDD" id="cd05380">
    <property type="entry name" value="CAP_euk"/>
    <property type="match status" value="1"/>
</dbReference>
<proteinExistence type="predicted"/>
<dbReference type="PRINTS" id="PR00838">
    <property type="entry name" value="V5ALLERGEN"/>
</dbReference>
<feature type="domain" description="SCP" evidence="5">
    <location>
        <begin position="41"/>
        <end position="195"/>
    </location>
</feature>
<keyword evidence="2" id="KW-0964">Secreted</keyword>
<evidence type="ECO:0000259" key="5">
    <source>
        <dbReference type="SMART" id="SM00198"/>
    </source>
</evidence>
<dbReference type="InterPro" id="IPR035940">
    <property type="entry name" value="CAP_sf"/>
</dbReference>
<dbReference type="InterPro" id="IPR014044">
    <property type="entry name" value="CAP_dom"/>
</dbReference>
<evidence type="ECO:0000256" key="2">
    <source>
        <dbReference type="ARBA" id="ARBA00022525"/>
    </source>
</evidence>
<dbReference type="EMBL" id="NNAY01000705">
    <property type="protein sequence ID" value="OXU26884.1"/>
    <property type="molecule type" value="Genomic_DNA"/>
</dbReference>
<dbReference type="Proteomes" id="UP000215335">
    <property type="component" value="Unassembled WGS sequence"/>
</dbReference>
<evidence type="ECO:0000256" key="4">
    <source>
        <dbReference type="SAM" id="SignalP"/>
    </source>
</evidence>
<keyword evidence="7" id="KW-1185">Reference proteome</keyword>
<protein>
    <recommendedName>
        <fullName evidence="5">SCP domain-containing protein</fullName>
    </recommendedName>
</protein>
<sequence length="236" mass="26915">MMEARMTGLVLAVLTMMMMLCATRCLACNGKSMMRTGLSCQDKRNILDEHNRLRQLVALGQVNGQPSAKMMMEMVWDDELAAMAQQWADRCSETHDNARNVHRFAVGQNMARTWTTRTPASPYDTEPDWRHQISTWFNEVQHYRTGYSSTTAHYTQVIWGDTYLVGCGYSFYYDPARGYTKNYVCNYGPSGNVLGYKPYSFGWPECNSYGVNYSNKYSGLCSKAIYYPLGAYCAYG</sequence>
<dbReference type="PANTHER" id="PTHR10334">
    <property type="entry name" value="CYSTEINE-RICH SECRETORY PROTEIN-RELATED"/>
    <property type="match status" value="1"/>
</dbReference>
<comment type="caution">
    <text evidence="6">The sequence shown here is derived from an EMBL/GenBank/DDBJ whole genome shotgun (WGS) entry which is preliminary data.</text>
</comment>
<dbReference type="AlphaFoldDB" id="A0A232F7Q8"/>
<dbReference type="SUPFAM" id="SSF55797">
    <property type="entry name" value="PR-1-like"/>
    <property type="match status" value="1"/>
</dbReference>
<keyword evidence="3" id="KW-1015">Disulfide bond</keyword>
<feature type="chain" id="PRO_5012104647" description="SCP domain-containing protein" evidence="4">
    <location>
        <begin position="28"/>
        <end position="236"/>
    </location>
</feature>
<dbReference type="OrthoDB" id="43654at2759"/>